<sequence length="168" mass="19458">METLIIAVVLGFISMLFKGKKPGEESKTQTKRPSTQSKQQQWPSAKPDTRAQDPLRRLKEMSQEMYKEIQREFQTEIDEPPSRQTEPANMSKMVPVEEKPQEISKPSQRREREKPSQKNTHRGRLSTHQGEAVWEKPVEQSHMIPQNEQDLIKGIIFSEILGPPKSKQ</sequence>
<dbReference type="AlphaFoldDB" id="A0AAW9A8L8"/>
<feature type="region of interest" description="Disordered" evidence="1">
    <location>
        <begin position="18"/>
        <end position="146"/>
    </location>
</feature>
<comment type="caution">
    <text evidence="2">The sequence shown here is derived from an EMBL/GenBank/DDBJ whole genome shotgun (WGS) entry which is preliminary data.</text>
</comment>
<protein>
    <submittedName>
        <fullName evidence="2">Uncharacterized protein</fullName>
    </submittedName>
</protein>
<dbReference type="RefSeq" id="WP_317940763.1">
    <property type="nucleotide sequence ID" value="NZ_JAUBDJ010000005.1"/>
</dbReference>
<dbReference type="Proteomes" id="UP001271648">
    <property type="component" value="Unassembled WGS sequence"/>
</dbReference>
<evidence type="ECO:0000313" key="2">
    <source>
        <dbReference type="EMBL" id="MDW0117389.1"/>
    </source>
</evidence>
<keyword evidence="3" id="KW-1185">Reference proteome</keyword>
<reference evidence="2 3" key="1">
    <citation type="submission" date="2023-06" db="EMBL/GenBank/DDBJ databases">
        <title>Sporosarcina sp. nov., isolated from Korean traditional fermented seafood 'Jeotgal'.</title>
        <authorList>
            <person name="Yang A.I."/>
            <person name="Shin N.-R."/>
        </authorList>
    </citation>
    <scope>NUCLEOTIDE SEQUENCE [LARGE SCALE GENOMIC DNA]</scope>
    <source>
        <strain evidence="2 3">KCTC43456</strain>
    </source>
</reference>
<proteinExistence type="predicted"/>
<name>A0AAW9A8L8_9BACL</name>
<organism evidence="2 3">
    <name type="scientific">Sporosarcina thermotolerans</name>
    <dbReference type="NCBI Taxonomy" id="633404"/>
    <lineage>
        <taxon>Bacteria</taxon>
        <taxon>Bacillati</taxon>
        <taxon>Bacillota</taxon>
        <taxon>Bacilli</taxon>
        <taxon>Bacillales</taxon>
        <taxon>Caryophanaceae</taxon>
        <taxon>Sporosarcina</taxon>
    </lineage>
</organism>
<evidence type="ECO:0000256" key="1">
    <source>
        <dbReference type="SAM" id="MobiDB-lite"/>
    </source>
</evidence>
<gene>
    <name evidence="2" type="ORF">QTL97_10620</name>
</gene>
<dbReference type="EMBL" id="JAUBDJ010000005">
    <property type="protein sequence ID" value="MDW0117389.1"/>
    <property type="molecule type" value="Genomic_DNA"/>
</dbReference>
<feature type="compositionally biased region" description="Basic and acidic residues" evidence="1">
    <location>
        <begin position="95"/>
        <end position="116"/>
    </location>
</feature>
<evidence type="ECO:0000313" key="3">
    <source>
        <dbReference type="Proteomes" id="UP001271648"/>
    </source>
</evidence>
<feature type="compositionally biased region" description="Basic and acidic residues" evidence="1">
    <location>
        <begin position="47"/>
        <end position="74"/>
    </location>
</feature>
<feature type="compositionally biased region" description="Polar residues" evidence="1">
    <location>
        <begin position="31"/>
        <end position="43"/>
    </location>
</feature>
<accession>A0AAW9A8L8</accession>